<dbReference type="Proteomes" id="UP000226431">
    <property type="component" value="Unassembled WGS sequence"/>
</dbReference>
<evidence type="ECO:0000256" key="1">
    <source>
        <dbReference type="SAM" id="MobiDB-lite"/>
    </source>
</evidence>
<comment type="caution">
    <text evidence="2">The sequence shown here is derived from an EMBL/GenBank/DDBJ whole genome shotgun (WGS) entry which is preliminary data.</text>
</comment>
<sequence>MPSNNWGLDGHGAGRASNRPLPLLCGILLNGRPPSHRDLVHGIRYPLCRFADFGNGVCLDAVAPAPWVRPQGGVIKGLPWTVAFKQAAGPRTIVIARGGHRPFTTITTRDSRISQRAQQARSQLKHKDASGPTATKEQPSHRVQELTRHVDRPDNSSSSSAVDGSGVRHSWLAVAAALHHRGTLLPDELTGLSTTAQVAPPLLRRTCAADGT</sequence>
<keyword evidence="3" id="KW-1185">Reference proteome</keyword>
<feature type="region of interest" description="Disordered" evidence="1">
    <location>
        <begin position="104"/>
        <end position="165"/>
    </location>
</feature>
<name>A0A2C5ZCN3_9HYPO</name>
<reference evidence="2 3" key="1">
    <citation type="submission" date="2017-06" db="EMBL/GenBank/DDBJ databases">
        <title>Ant-infecting Ophiocordyceps genomes reveal a high diversity of potential behavioral manipulation genes and a possible major role for enterotoxins.</title>
        <authorList>
            <person name="De Bekker C."/>
            <person name="Evans H.C."/>
            <person name="Brachmann A."/>
            <person name="Hughes D.P."/>
        </authorList>
    </citation>
    <scope>NUCLEOTIDE SEQUENCE [LARGE SCALE GENOMIC DNA]</scope>
    <source>
        <strain evidence="2 3">Map16</strain>
    </source>
</reference>
<gene>
    <name evidence="2" type="ORF">CDD80_4130</name>
</gene>
<proteinExistence type="predicted"/>
<protein>
    <submittedName>
        <fullName evidence="2">Uncharacterized protein</fullName>
    </submittedName>
</protein>
<accession>A0A2C5ZCN3</accession>
<organism evidence="2 3">
    <name type="scientific">Ophiocordyceps camponoti-rufipedis</name>
    <dbReference type="NCBI Taxonomy" id="2004952"/>
    <lineage>
        <taxon>Eukaryota</taxon>
        <taxon>Fungi</taxon>
        <taxon>Dikarya</taxon>
        <taxon>Ascomycota</taxon>
        <taxon>Pezizomycotina</taxon>
        <taxon>Sordariomycetes</taxon>
        <taxon>Hypocreomycetidae</taxon>
        <taxon>Hypocreales</taxon>
        <taxon>Ophiocordycipitaceae</taxon>
        <taxon>Ophiocordyceps</taxon>
    </lineage>
</organism>
<dbReference type="AlphaFoldDB" id="A0A2C5ZCN3"/>
<evidence type="ECO:0000313" key="3">
    <source>
        <dbReference type="Proteomes" id="UP000226431"/>
    </source>
</evidence>
<feature type="compositionally biased region" description="Basic and acidic residues" evidence="1">
    <location>
        <begin position="138"/>
        <end position="154"/>
    </location>
</feature>
<dbReference type="EMBL" id="NJES01000038">
    <property type="protein sequence ID" value="PHH79645.1"/>
    <property type="molecule type" value="Genomic_DNA"/>
</dbReference>
<evidence type="ECO:0000313" key="2">
    <source>
        <dbReference type="EMBL" id="PHH79645.1"/>
    </source>
</evidence>